<proteinExistence type="predicted"/>
<organism evidence="2 3">
    <name type="scientific">Frigoriglobus tundricola</name>
    <dbReference type="NCBI Taxonomy" id="2774151"/>
    <lineage>
        <taxon>Bacteria</taxon>
        <taxon>Pseudomonadati</taxon>
        <taxon>Planctomycetota</taxon>
        <taxon>Planctomycetia</taxon>
        <taxon>Gemmatales</taxon>
        <taxon>Gemmataceae</taxon>
        <taxon>Frigoriglobus</taxon>
    </lineage>
</organism>
<sequence length="91" mass="10083">MRQEAGESAVGQSGGQARSPRNGFAVLSWVDIARELAQPKEETAKLPDVDRVLIVPEQLHELFLEYRDQHGCDEETAWAKAVCEFLDAKSG</sequence>
<accession>A0A6M5Z6S1</accession>
<evidence type="ECO:0000256" key="1">
    <source>
        <dbReference type="SAM" id="MobiDB-lite"/>
    </source>
</evidence>
<feature type="region of interest" description="Disordered" evidence="1">
    <location>
        <begin position="1"/>
        <end position="21"/>
    </location>
</feature>
<dbReference type="Proteomes" id="UP000503447">
    <property type="component" value="Chromosome"/>
</dbReference>
<reference evidence="3" key="1">
    <citation type="submission" date="2020-05" db="EMBL/GenBank/DDBJ databases">
        <title>Frigoriglobus tundricola gen. nov., sp. nov., a psychrotolerant cellulolytic planctomycete of the family Gemmataceae with two divergent copies of 16S rRNA gene.</title>
        <authorList>
            <person name="Kulichevskaya I.S."/>
            <person name="Ivanova A.A."/>
            <person name="Naumoff D.G."/>
            <person name="Beletsky A.V."/>
            <person name="Rijpstra W.I.C."/>
            <person name="Sinninghe Damste J.S."/>
            <person name="Mardanov A.V."/>
            <person name="Ravin N.V."/>
            <person name="Dedysh S.N."/>
        </authorList>
    </citation>
    <scope>NUCLEOTIDE SEQUENCE [LARGE SCALE GENOMIC DNA]</scope>
    <source>
        <strain evidence="3">PL17</strain>
    </source>
</reference>
<evidence type="ECO:0000313" key="3">
    <source>
        <dbReference type="Proteomes" id="UP000503447"/>
    </source>
</evidence>
<dbReference type="AlphaFoldDB" id="A0A6M5Z6S1"/>
<name>A0A6M5Z6S1_9BACT</name>
<gene>
    <name evidence="2" type="ORF">FTUN_8733</name>
</gene>
<keyword evidence="3" id="KW-1185">Reference proteome</keyword>
<dbReference type="EMBL" id="CP053452">
    <property type="protein sequence ID" value="QJX01094.1"/>
    <property type="molecule type" value="Genomic_DNA"/>
</dbReference>
<protein>
    <submittedName>
        <fullName evidence="2">Uncharacterized protein</fullName>
    </submittedName>
</protein>
<dbReference type="KEGG" id="ftj:FTUN_8733"/>
<evidence type="ECO:0000313" key="2">
    <source>
        <dbReference type="EMBL" id="QJX01094.1"/>
    </source>
</evidence>